<organism evidence="2">
    <name type="scientific">Hordeum vulgare subsp. vulgare</name>
    <name type="common">Domesticated barley</name>
    <dbReference type="NCBI Taxonomy" id="112509"/>
    <lineage>
        <taxon>Eukaryota</taxon>
        <taxon>Viridiplantae</taxon>
        <taxon>Streptophyta</taxon>
        <taxon>Embryophyta</taxon>
        <taxon>Tracheophyta</taxon>
        <taxon>Spermatophyta</taxon>
        <taxon>Magnoliopsida</taxon>
        <taxon>Liliopsida</taxon>
        <taxon>Poales</taxon>
        <taxon>Poaceae</taxon>
        <taxon>BOP clade</taxon>
        <taxon>Pooideae</taxon>
        <taxon>Triticodae</taxon>
        <taxon>Triticeae</taxon>
        <taxon>Hordeinae</taxon>
        <taxon>Hordeum</taxon>
    </lineage>
</organism>
<dbReference type="Pfam" id="PF26138">
    <property type="entry name" value="DUF8040"/>
    <property type="match status" value="1"/>
</dbReference>
<accession>F2D9H3</accession>
<name>F2D9H3_HORVV</name>
<dbReference type="PANTHER" id="PTHR22930:SF280">
    <property type="entry name" value="OS11G0202600 PROTEIN"/>
    <property type="match status" value="1"/>
</dbReference>
<evidence type="ECO:0000259" key="1">
    <source>
        <dbReference type="Pfam" id="PF26138"/>
    </source>
</evidence>
<dbReference type="EMBL" id="AK360535">
    <property type="protein sequence ID" value="BAJ91744.1"/>
    <property type="molecule type" value="mRNA"/>
</dbReference>
<reference evidence="2" key="1">
    <citation type="journal article" date="2011" name="Plant Physiol.">
        <title>Comprehensive sequence analysis of 24,783 barley full-length cDNAs derived from 12 clone libraries.</title>
        <authorList>
            <person name="Matsumoto T."/>
            <person name="Tanaka T."/>
            <person name="Sakai H."/>
            <person name="Amano N."/>
            <person name="Kanamori H."/>
            <person name="Kurita K."/>
            <person name="Kikuta A."/>
            <person name="Kamiya K."/>
            <person name="Yamamoto M."/>
            <person name="Ikawa H."/>
            <person name="Fujii N."/>
            <person name="Hori K."/>
            <person name="Itoh T."/>
            <person name="Sato K."/>
        </authorList>
    </citation>
    <scope>NUCLEOTIDE SEQUENCE</scope>
</reference>
<evidence type="ECO:0000313" key="2">
    <source>
        <dbReference type="EMBL" id="BAJ91744.1"/>
    </source>
</evidence>
<dbReference type="InterPro" id="IPR058353">
    <property type="entry name" value="DUF8040"/>
</dbReference>
<sequence>MFRMYPPVFDKLHNLLVESYGLKSTKKMSSVKTLALFLYIVGSPQSVRHAENRFIRSMETVSRKFNKVLECMVKLSIDIIKPRDPEFRVVHERLRGAQWYPWFNDCIGEIDGTHVPVVVPPNKVPRYLSRHGCSSQNVMVVCDFDC</sequence>
<proteinExistence type="evidence at transcript level"/>
<dbReference type="PANTHER" id="PTHR22930">
    <property type="match status" value="1"/>
</dbReference>
<dbReference type="AlphaFoldDB" id="F2D9H3"/>
<dbReference type="InterPro" id="IPR045249">
    <property type="entry name" value="HARBI1-like"/>
</dbReference>
<feature type="domain" description="DUF8040" evidence="1">
    <location>
        <begin position="1"/>
        <end position="74"/>
    </location>
</feature>
<protein>
    <submittedName>
        <fullName evidence="2">Predicted protein</fullName>
    </submittedName>
</protein>